<proteinExistence type="predicted"/>
<dbReference type="EMBL" id="ML208713">
    <property type="protein sequence ID" value="TFK60950.1"/>
    <property type="molecule type" value="Genomic_DNA"/>
</dbReference>
<name>A0ACD3A6C0_9AGAR</name>
<accession>A0ACD3A6C0</accession>
<sequence>MTQLLLLTQLPPMTQSSPLTQQPLSNDRRRQRSPGPASTINPAIGLPSNSDPLRHYRNVHGATNNIDSANDTTNPSSSNSSTNSRSLPVTTVYTPAQSRLNPQANILVPSTPSTDVPGHEFRFRPFIGASSLPIAVTASHTNQQRRSSMAAASNGHGGSNRGRTRGRGGRGASLAPGRLFSAPPAAASSSRGTSATIGPLIASCLTADHKKIQVEVFVYPASKITHVIKVVKALLPTGQYLHWNKSRNRFKEFATDKGLYYAMQDVDVTTSVDSIRTTVMSQMESIGYVFIESLAMKTKAAGDYEPHLKLLSSVHNTSVSTLTRLEEYRGDRVGFNISDMLSLPVSFPPKALIVDGVFRIFFAINSLETGRMINSEFHTCLMPLYQNKFFHDDPRVDLNEVGCPSLPEPNWCSACPPEQEGADWADNDSIISTEIVESESESRLGSLQPTVPSQRLPLQFSRPAQGLPLQSSGPSQGLPLQSSGPSQGLPLPIPPLSYNPNSGSGVQERERGFGQALIPPAIWRPNQPWERTCPDLNSAEAPLNWHIIGMRERAKAEMRDSSIPLPHIDAANYTEAATQFVGVLRRMAVTRDFTNVLSILDACNINNSTGTEFSISFGNGVGQEVLYKSGQWFVSNGEAWLLSRHDGFHTLNISPEGLSTEERCILIRILAALCGLLVVCGMPPEKFTPLIFQVLLNQGDVRSLTPGIFSEYHPGVVRLIQGWLDLGPNGALLGLDATNSTLAERNRATELRDHIITYFNIDVHMLATRDQATHQAMGVNLLLMAVFGTLDLGNQEWMAFADTFQLPCKNGFNLSDLFQKYEQGSQDILSIIWASRISDPDLFLSNLNILPKDSEERDDLEEKLSDRVPGLTTEGLIQGFFLRNGVPSLNKLIDQVPILPTGVELTRRNLEDPCFRARMFACAASGVPFVNVAEEMTVEFILAPSDRSYAGEIGDQGRRSMMKHGVVAWHTCACEASLPMPFILELADQDYPDADFDTFYDTFDQWLLAEILDGMAGYAGLT</sequence>
<reference evidence="1 2" key="1">
    <citation type="journal article" date="2019" name="Nat. Ecol. Evol.">
        <title>Megaphylogeny resolves global patterns of mushroom evolution.</title>
        <authorList>
            <person name="Varga T."/>
            <person name="Krizsan K."/>
            <person name="Foldi C."/>
            <person name="Dima B."/>
            <person name="Sanchez-Garcia M."/>
            <person name="Sanchez-Ramirez S."/>
            <person name="Szollosi G.J."/>
            <person name="Szarkandi J.G."/>
            <person name="Papp V."/>
            <person name="Albert L."/>
            <person name="Andreopoulos W."/>
            <person name="Angelini C."/>
            <person name="Antonin V."/>
            <person name="Barry K.W."/>
            <person name="Bougher N.L."/>
            <person name="Buchanan P."/>
            <person name="Buyck B."/>
            <person name="Bense V."/>
            <person name="Catcheside P."/>
            <person name="Chovatia M."/>
            <person name="Cooper J."/>
            <person name="Damon W."/>
            <person name="Desjardin D."/>
            <person name="Finy P."/>
            <person name="Geml J."/>
            <person name="Haridas S."/>
            <person name="Hughes K."/>
            <person name="Justo A."/>
            <person name="Karasinski D."/>
            <person name="Kautmanova I."/>
            <person name="Kiss B."/>
            <person name="Kocsube S."/>
            <person name="Kotiranta H."/>
            <person name="LaButti K.M."/>
            <person name="Lechner B.E."/>
            <person name="Liimatainen K."/>
            <person name="Lipzen A."/>
            <person name="Lukacs Z."/>
            <person name="Mihaltcheva S."/>
            <person name="Morgado L.N."/>
            <person name="Niskanen T."/>
            <person name="Noordeloos M.E."/>
            <person name="Ohm R.A."/>
            <person name="Ortiz-Santana B."/>
            <person name="Ovrebo C."/>
            <person name="Racz N."/>
            <person name="Riley R."/>
            <person name="Savchenko A."/>
            <person name="Shiryaev A."/>
            <person name="Soop K."/>
            <person name="Spirin V."/>
            <person name="Szebenyi C."/>
            <person name="Tomsovsky M."/>
            <person name="Tulloss R.E."/>
            <person name="Uehling J."/>
            <person name="Grigoriev I.V."/>
            <person name="Vagvolgyi C."/>
            <person name="Papp T."/>
            <person name="Martin F.M."/>
            <person name="Miettinen O."/>
            <person name="Hibbett D.S."/>
            <person name="Nagy L.G."/>
        </authorList>
    </citation>
    <scope>NUCLEOTIDE SEQUENCE [LARGE SCALE GENOMIC DNA]</scope>
    <source>
        <strain evidence="1 2">NL-1719</strain>
    </source>
</reference>
<gene>
    <name evidence="1" type="ORF">BDN72DRAFT_863987</name>
</gene>
<dbReference type="Proteomes" id="UP000308600">
    <property type="component" value="Unassembled WGS sequence"/>
</dbReference>
<evidence type="ECO:0000313" key="2">
    <source>
        <dbReference type="Proteomes" id="UP000308600"/>
    </source>
</evidence>
<organism evidence="1 2">
    <name type="scientific">Pluteus cervinus</name>
    <dbReference type="NCBI Taxonomy" id="181527"/>
    <lineage>
        <taxon>Eukaryota</taxon>
        <taxon>Fungi</taxon>
        <taxon>Dikarya</taxon>
        <taxon>Basidiomycota</taxon>
        <taxon>Agaricomycotina</taxon>
        <taxon>Agaricomycetes</taxon>
        <taxon>Agaricomycetidae</taxon>
        <taxon>Agaricales</taxon>
        <taxon>Pluteineae</taxon>
        <taxon>Pluteaceae</taxon>
        <taxon>Pluteus</taxon>
    </lineage>
</organism>
<protein>
    <submittedName>
        <fullName evidence="1">Uncharacterized protein</fullName>
    </submittedName>
</protein>
<keyword evidence="2" id="KW-1185">Reference proteome</keyword>
<evidence type="ECO:0000313" key="1">
    <source>
        <dbReference type="EMBL" id="TFK60950.1"/>
    </source>
</evidence>